<sequence>MPGRRGLVSGHVIPVYSGDSKRPDKFMVEWKQDGRRQDRVIVRNT</sequence>
<dbReference type="AlphaFoldDB" id="A0A1W2CE81"/>
<dbReference type="Proteomes" id="UP000192634">
    <property type="component" value="Unassembled WGS sequence"/>
</dbReference>
<evidence type="ECO:0000313" key="1">
    <source>
        <dbReference type="EMBL" id="SMC83461.1"/>
    </source>
</evidence>
<protein>
    <submittedName>
        <fullName evidence="1">Uncharacterized protein</fullName>
    </submittedName>
</protein>
<name>A0A1W2CE81_9MICO</name>
<dbReference type="EMBL" id="FWXN01000011">
    <property type="protein sequence ID" value="SMC83461.1"/>
    <property type="molecule type" value="Genomic_DNA"/>
</dbReference>
<gene>
    <name evidence="1" type="ORF">SAMN06296429_11116</name>
</gene>
<organism evidence="1 2">
    <name type="scientific">Janibacter indicus</name>
    <dbReference type="NCBI Taxonomy" id="857417"/>
    <lineage>
        <taxon>Bacteria</taxon>
        <taxon>Bacillati</taxon>
        <taxon>Actinomycetota</taxon>
        <taxon>Actinomycetes</taxon>
        <taxon>Micrococcales</taxon>
        <taxon>Intrasporangiaceae</taxon>
        <taxon>Janibacter</taxon>
    </lineage>
</organism>
<evidence type="ECO:0000313" key="2">
    <source>
        <dbReference type="Proteomes" id="UP000192634"/>
    </source>
</evidence>
<reference evidence="1 2" key="1">
    <citation type="submission" date="2017-04" db="EMBL/GenBank/DDBJ databases">
        <authorList>
            <person name="Afonso C.L."/>
            <person name="Miller P.J."/>
            <person name="Scott M.A."/>
            <person name="Spackman E."/>
            <person name="Goraichik I."/>
            <person name="Dimitrov K.M."/>
            <person name="Suarez D.L."/>
            <person name="Swayne D.E."/>
        </authorList>
    </citation>
    <scope>NUCLEOTIDE SEQUENCE [LARGE SCALE GENOMIC DNA]</scope>
    <source>
        <strain evidence="1 2">CGMCC 1.12511</strain>
    </source>
</reference>
<proteinExistence type="predicted"/>
<accession>A0A1W2CE81</accession>